<dbReference type="InterPro" id="IPR005828">
    <property type="entry name" value="MFS_sugar_transport-like"/>
</dbReference>
<organism evidence="12 13">
    <name type="scientific">Polyplosphaeria fusca</name>
    <dbReference type="NCBI Taxonomy" id="682080"/>
    <lineage>
        <taxon>Eukaryota</taxon>
        <taxon>Fungi</taxon>
        <taxon>Dikarya</taxon>
        <taxon>Ascomycota</taxon>
        <taxon>Pezizomycotina</taxon>
        <taxon>Dothideomycetes</taxon>
        <taxon>Pleosporomycetidae</taxon>
        <taxon>Pleosporales</taxon>
        <taxon>Tetraplosphaeriaceae</taxon>
        <taxon>Polyplosphaeria</taxon>
    </lineage>
</organism>
<evidence type="ECO:0000313" key="13">
    <source>
        <dbReference type="Proteomes" id="UP000799444"/>
    </source>
</evidence>
<feature type="transmembrane region" description="Helical" evidence="10">
    <location>
        <begin position="152"/>
        <end position="172"/>
    </location>
</feature>
<dbReference type="SUPFAM" id="SSF103473">
    <property type="entry name" value="MFS general substrate transporter"/>
    <property type="match status" value="1"/>
</dbReference>
<dbReference type="Gene3D" id="1.20.1250.20">
    <property type="entry name" value="MFS general substrate transporter like domains"/>
    <property type="match status" value="1"/>
</dbReference>
<reference evidence="12" key="1">
    <citation type="journal article" date="2020" name="Stud. Mycol.">
        <title>101 Dothideomycetes genomes: a test case for predicting lifestyles and emergence of pathogens.</title>
        <authorList>
            <person name="Haridas S."/>
            <person name="Albert R."/>
            <person name="Binder M."/>
            <person name="Bloem J."/>
            <person name="Labutti K."/>
            <person name="Salamov A."/>
            <person name="Andreopoulos B."/>
            <person name="Baker S."/>
            <person name="Barry K."/>
            <person name="Bills G."/>
            <person name="Bluhm B."/>
            <person name="Cannon C."/>
            <person name="Castanera R."/>
            <person name="Culley D."/>
            <person name="Daum C."/>
            <person name="Ezra D."/>
            <person name="Gonzalez J."/>
            <person name="Henrissat B."/>
            <person name="Kuo A."/>
            <person name="Liang C."/>
            <person name="Lipzen A."/>
            <person name="Lutzoni F."/>
            <person name="Magnuson J."/>
            <person name="Mondo S."/>
            <person name="Nolan M."/>
            <person name="Ohm R."/>
            <person name="Pangilinan J."/>
            <person name="Park H.-J."/>
            <person name="Ramirez L."/>
            <person name="Alfaro M."/>
            <person name="Sun H."/>
            <person name="Tritt A."/>
            <person name="Yoshinaga Y."/>
            <person name="Zwiers L.-H."/>
            <person name="Turgeon B."/>
            <person name="Goodwin S."/>
            <person name="Spatafora J."/>
            <person name="Crous P."/>
            <person name="Grigoriev I."/>
        </authorList>
    </citation>
    <scope>NUCLEOTIDE SEQUENCE</scope>
    <source>
        <strain evidence="12">CBS 125425</strain>
    </source>
</reference>
<dbReference type="GO" id="GO:0005351">
    <property type="term" value="F:carbohydrate:proton symporter activity"/>
    <property type="evidence" value="ECO:0007669"/>
    <property type="project" value="TreeGrafter"/>
</dbReference>
<comment type="similarity">
    <text evidence="2 8">Belongs to the major facilitator superfamily. Sugar transporter (TC 2.A.1.1) family.</text>
</comment>
<accession>A0A9P4V4I1</accession>
<evidence type="ECO:0000256" key="5">
    <source>
        <dbReference type="ARBA" id="ARBA00022692"/>
    </source>
</evidence>
<keyword evidence="6 10" id="KW-1133">Transmembrane helix</keyword>
<dbReference type="FunFam" id="1.20.1250.20:FF:000044">
    <property type="entry name" value="Hexose transporter Hxt3p"/>
    <property type="match status" value="1"/>
</dbReference>
<dbReference type="InterPro" id="IPR003663">
    <property type="entry name" value="Sugar/inositol_transpt"/>
</dbReference>
<dbReference type="Proteomes" id="UP000799444">
    <property type="component" value="Unassembled WGS sequence"/>
</dbReference>
<dbReference type="GO" id="GO:0005886">
    <property type="term" value="C:plasma membrane"/>
    <property type="evidence" value="ECO:0007669"/>
    <property type="project" value="TreeGrafter"/>
</dbReference>
<proteinExistence type="inferred from homology"/>
<keyword evidence="4" id="KW-0762">Sugar transport</keyword>
<feature type="transmembrane region" description="Helical" evidence="10">
    <location>
        <begin position="127"/>
        <end position="146"/>
    </location>
</feature>
<dbReference type="Pfam" id="PF00083">
    <property type="entry name" value="Sugar_tr"/>
    <property type="match status" value="1"/>
</dbReference>
<evidence type="ECO:0000256" key="2">
    <source>
        <dbReference type="ARBA" id="ARBA00010992"/>
    </source>
</evidence>
<keyword evidence="3 8" id="KW-0813">Transport</keyword>
<dbReference type="PANTHER" id="PTHR48022:SF75">
    <property type="entry name" value="GALACTOSE TRANSPORTER-RELATED"/>
    <property type="match status" value="1"/>
</dbReference>
<evidence type="ECO:0000256" key="4">
    <source>
        <dbReference type="ARBA" id="ARBA00022597"/>
    </source>
</evidence>
<feature type="domain" description="Major facilitator superfamily (MFS) profile" evidence="11">
    <location>
        <begin position="49"/>
        <end position="499"/>
    </location>
</feature>
<dbReference type="PROSITE" id="PS00217">
    <property type="entry name" value="SUGAR_TRANSPORT_2"/>
    <property type="match status" value="1"/>
</dbReference>
<dbReference type="PANTHER" id="PTHR48022">
    <property type="entry name" value="PLASTIDIC GLUCOSE TRANSPORTER 4"/>
    <property type="match status" value="1"/>
</dbReference>
<feature type="transmembrane region" description="Helical" evidence="10">
    <location>
        <begin position="184"/>
        <end position="203"/>
    </location>
</feature>
<evidence type="ECO:0000256" key="7">
    <source>
        <dbReference type="ARBA" id="ARBA00023136"/>
    </source>
</evidence>
<dbReference type="NCBIfam" id="TIGR00879">
    <property type="entry name" value="SP"/>
    <property type="match status" value="1"/>
</dbReference>
<comment type="caution">
    <text evidence="12">The sequence shown here is derived from an EMBL/GenBank/DDBJ whole genome shotgun (WGS) entry which is preliminary data.</text>
</comment>
<dbReference type="CDD" id="cd17356">
    <property type="entry name" value="MFS_HXT"/>
    <property type="match status" value="1"/>
</dbReference>
<evidence type="ECO:0000259" key="11">
    <source>
        <dbReference type="PROSITE" id="PS50850"/>
    </source>
</evidence>
<evidence type="ECO:0000313" key="12">
    <source>
        <dbReference type="EMBL" id="KAF2737774.1"/>
    </source>
</evidence>
<dbReference type="InterPro" id="IPR036259">
    <property type="entry name" value="MFS_trans_sf"/>
</dbReference>
<feature type="transmembrane region" description="Helical" evidence="10">
    <location>
        <begin position="348"/>
        <end position="369"/>
    </location>
</feature>
<evidence type="ECO:0000256" key="9">
    <source>
        <dbReference type="SAM" id="MobiDB-lite"/>
    </source>
</evidence>
<gene>
    <name evidence="12" type="ORF">EJ04DRAFT_86766</name>
</gene>
<name>A0A9P4V4I1_9PLEO</name>
<keyword evidence="5 10" id="KW-0812">Transmembrane</keyword>
<feature type="transmembrane region" description="Helical" evidence="10">
    <location>
        <begin position="94"/>
        <end position="115"/>
    </location>
</feature>
<feature type="transmembrane region" description="Helical" evidence="10">
    <location>
        <begin position="215"/>
        <end position="238"/>
    </location>
</feature>
<feature type="transmembrane region" description="Helical" evidence="10">
    <location>
        <begin position="309"/>
        <end position="328"/>
    </location>
</feature>
<dbReference type="InterPro" id="IPR050360">
    <property type="entry name" value="MFS_Sugar_Transporters"/>
</dbReference>
<dbReference type="OrthoDB" id="5141738at2759"/>
<feature type="compositionally biased region" description="Basic and acidic residues" evidence="9">
    <location>
        <begin position="564"/>
        <end position="573"/>
    </location>
</feature>
<dbReference type="AlphaFoldDB" id="A0A9P4V4I1"/>
<dbReference type="PROSITE" id="PS50850">
    <property type="entry name" value="MFS"/>
    <property type="match status" value="1"/>
</dbReference>
<evidence type="ECO:0000256" key="1">
    <source>
        <dbReference type="ARBA" id="ARBA00004141"/>
    </source>
</evidence>
<dbReference type="InterPro" id="IPR005829">
    <property type="entry name" value="Sugar_transporter_CS"/>
</dbReference>
<evidence type="ECO:0000256" key="8">
    <source>
        <dbReference type="RuleBase" id="RU003346"/>
    </source>
</evidence>
<dbReference type="PRINTS" id="PR00171">
    <property type="entry name" value="SUGRTRNSPORT"/>
</dbReference>
<protein>
    <recommendedName>
        <fullName evidence="11">Major facilitator superfamily (MFS) profile domain-containing protein</fullName>
    </recommendedName>
</protein>
<keyword evidence="13" id="KW-1185">Reference proteome</keyword>
<dbReference type="InterPro" id="IPR020846">
    <property type="entry name" value="MFS_dom"/>
</dbReference>
<sequence>MAPKKAAMYKEMESSNVLGQSKPRVYKMGLGKLSIRINGADCGMEAIMLGVVTSIGGFLFGYDTGQISGMLIFTDFKERFGQTQPNGEKEFDDIISSLIVSLMSIGTLIGALSGAYTADWWGRRRSLSFGVVLFIIGNIIQITAMNSWVHMMMGRFVAGLGVGNISIGVPMYQSECCPREIRGAVVASYQLLITIGILVSNAINFGVREIQEDSASWRIVIGLGIAFSLPLGIGVLFSPESPRWLAGRNRWEESRMSLARLRGMKDDPHNELVENDFKEMQTSIYEQSQAGQGTWKECFTGEPSMIPRLVYRTVLGCAIHFLQQWTGVNYFFYYGATIFESAGIDDPILVQLILGAVNVAMTFPGLYIVERLGRRTPLIFGALWQSVWLLIFASVGVARPPTDYTSSGVVMIVAACMFIASFACTWGPFAWVVIGETFPLRTRAKQASLATAFNWLGNFLIGFLTPFANSGISYSFGFVFFGTNLAAALMVYFFLYETKSLSLENVDAMYSEMSVKPRTSKKWVPVGYIDRNTRDATYWERRTSIVDEAGFNGGRNGMLNATEHSSDKSEMYEKGSSPNQPSHSENVEATGDSRRV</sequence>
<feature type="transmembrane region" description="Helical" evidence="10">
    <location>
        <begin position="447"/>
        <end position="468"/>
    </location>
</feature>
<evidence type="ECO:0000256" key="3">
    <source>
        <dbReference type="ARBA" id="ARBA00022448"/>
    </source>
</evidence>
<evidence type="ECO:0000256" key="10">
    <source>
        <dbReference type="SAM" id="Phobius"/>
    </source>
</evidence>
<evidence type="ECO:0000256" key="6">
    <source>
        <dbReference type="ARBA" id="ARBA00022989"/>
    </source>
</evidence>
<keyword evidence="7 10" id="KW-0472">Membrane</keyword>
<dbReference type="PROSITE" id="PS00216">
    <property type="entry name" value="SUGAR_TRANSPORT_1"/>
    <property type="match status" value="2"/>
</dbReference>
<feature type="transmembrane region" description="Helical" evidence="10">
    <location>
        <begin position="409"/>
        <end position="435"/>
    </location>
</feature>
<feature type="transmembrane region" description="Helical" evidence="10">
    <location>
        <begin position="42"/>
        <end position="62"/>
    </location>
</feature>
<feature type="region of interest" description="Disordered" evidence="9">
    <location>
        <begin position="555"/>
        <end position="596"/>
    </location>
</feature>
<comment type="subcellular location">
    <subcellularLocation>
        <location evidence="1">Membrane</location>
        <topology evidence="1">Multi-pass membrane protein</topology>
    </subcellularLocation>
</comment>
<dbReference type="EMBL" id="ML996113">
    <property type="protein sequence ID" value="KAF2737774.1"/>
    <property type="molecule type" value="Genomic_DNA"/>
</dbReference>
<feature type="transmembrane region" description="Helical" evidence="10">
    <location>
        <begin position="378"/>
        <end position="397"/>
    </location>
</feature>
<feature type="transmembrane region" description="Helical" evidence="10">
    <location>
        <begin position="474"/>
        <end position="495"/>
    </location>
</feature>